<evidence type="ECO:0000259" key="2">
    <source>
        <dbReference type="Pfam" id="PF01478"/>
    </source>
</evidence>
<dbReference type="Proteomes" id="UP001198242">
    <property type="component" value="Unassembled WGS sequence"/>
</dbReference>
<feature type="domain" description="Prepilin type IV endopeptidase peptidase" evidence="2">
    <location>
        <begin position="7"/>
        <end position="112"/>
    </location>
</feature>
<keyword evidence="1" id="KW-0472">Membrane</keyword>
<keyword evidence="3" id="KW-0378">Hydrolase</keyword>
<feature type="transmembrane region" description="Helical" evidence="1">
    <location>
        <begin position="56"/>
        <end position="74"/>
    </location>
</feature>
<keyword evidence="1" id="KW-0812">Transmembrane</keyword>
<feature type="transmembrane region" description="Helical" evidence="1">
    <location>
        <begin position="86"/>
        <end position="115"/>
    </location>
</feature>
<evidence type="ECO:0000256" key="1">
    <source>
        <dbReference type="SAM" id="Phobius"/>
    </source>
</evidence>
<comment type="caution">
    <text evidence="3">The sequence shown here is derived from an EMBL/GenBank/DDBJ whole genome shotgun (WGS) entry which is preliminary data.</text>
</comment>
<accession>A0AAE3E008</accession>
<feature type="transmembrane region" description="Helical" evidence="1">
    <location>
        <begin position="5"/>
        <end position="23"/>
    </location>
</feature>
<keyword evidence="1" id="KW-1133">Transmembrane helix</keyword>
<dbReference type="Pfam" id="PF01478">
    <property type="entry name" value="Peptidase_A24"/>
    <property type="match status" value="1"/>
</dbReference>
<dbReference type="EMBL" id="JAJEQM010000016">
    <property type="protein sequence ID" value="MCC2211362.1"/>
    <property type="molecule type" value="Genomic_DNA"/>
</dbReference>
<reference evidence="3 4" key="1">
    <citation type="submission" date="2021-10" db="EMBL/GenBank/DDBJ databases">
        <title>Anaerobic single-cell dispensing facilitates the cultivation of human gut bacteria.</title>
        <authorList>
            <person name="Afrizal A."/>
        </authorList>
    </citation>
    <scope>NUCLEOTIDE SEQUENCE [LARGE SCALE GENOMIC DNA]</scope>
    <source>
        <strain evidence="3 4">CLA-AA-H232</strain>
    </source>
</reference>
<sequence>MIYITYIVTFIILVFYSVLDIKYREIPAWLLYAGTVVVFALGIASRVIIQADIIGYVIISSAIYGVICLMVKILKKWVGEADFDVIFVIYLAIGARNMCLFSFSMFVLSGVMYAWLAVRKSDRDRRLPLIPVLTAAYVMTIILGGGVY</sequence>
<dbReference type="InterPro" id="IPR000045">
    <property type="entry name" value="Prepilin_IV_endopep_pep"/>
</dbReference>
<keyword evidence="4" id="KW-1185">Reference proteome</keyword>
<feature type="transmembrane region" description="Helical" evidence="1">
    <location>
        <begin position="29"/>
        <end position="49"/>
    </location>
</feature>
<feature type="transmembrane region" description="Helical" evidence="1">
    <location>
        <begin position="127"/>
        <end position="147"/>
    </location>
</feature>
<organism evidence="3 4">
    <name type="scientific">Hominilimicola fabiformis</name>
    <dbReference type="NCBI Taxonomy" id="2885356"/>
    <lineage>
        <taxon>Bacteria</taxon>
        <taxon>Bacillati</taxon>
        <taxon>Bacillota</taxon>
        <taxon>Clostridia</taxon>
        <taxon>Eubacteriales</taxon>
        <taxon>Oscillospiraceae</taxon>
        <taxon>Hominilimicola</taxon>
    </lineage>
</organism>
<evidence type="ECO:0000313" key="4">
    <source>
        <dbReference type="Proteomes" id="UP001198242"/>
    </source>
</evidence>
<evidence type="ECO:0000313" key="3">
    <source>
        <dbReference type="EMBL" id="MCC2211362.1"/>
    </source>
</evidence>
<dbReference type="GO" id="GO:0016020">
    <property type="term" value="C:membrane"/>
    <property type="evidence" value="ECO:0007669"/>
    <property type="project" value="InterPro"/>
</dbReference>
<proteinExistence type="predicted"/>
<gene>
    <name evidence="3" type="ORF">LKE05_11255</name>
</gene>
<dbReference type="Gene3D" id="1.20.120.1220">
    <property type="match status" value="1"/>
</dbReference>
<dbReference type="GO" id="GO:0004190">
    <property type="term" value="F:aspartic-type endopeptidase activity"/>
    <property type="evidence" value="ECO:0007669"/>
    <property type="project" value="UniProtKB-EC"/>
</dbReference>
<protein>
    <submittedName>
        <fullName evidence="3">Prepilin peptidase</fullName>
        <ecNumber evidence="3">3.4.23.43</ecNumber>
    </submittedName>
</protein>
<name>A0AAE3E008_9FIRM</name>
<dbReference type="RefSeq" id="WP_022230049.1">
    <property type="nucleotide sequence ID" value="NZ_JAJEQM010000016.1"/>
</dbReference>
<dbReference type="AlphaFoldDB" id="A0AAE3E008"/>
<dbReference type="EC" id="3.4.23.43" evidence="3"/>